<dbReference type="EMBL" id="JAUZEE010000003">
    <property type="protein sequence ID" value="MDP4300648.1"/>
    <property type="molecule type" value="Genomic_DNA"/>
</dbReference>
<organism evidence="3 4">
    <name type="scientific">Leptothrix discophora</name>
    <dbReference type="NCBI Taxonomy" id="89"/>
    <lineage>
        <taxon>Bacteria</taxon>
        <taxon>Pseudomonadati</taxon>
        <taxon>Pseudomonadota</taxon>
        <taxon>Betaproteobacteria</taxon>
        <taxon>Burkholderiales</taxon>
        <taxon>Sphaerotilaceae</taxon>
        <taxon>Leptothrix</taxon>
    </lineage>
</organism>
<feature type="compositionally biased region" description="Basic and acidic residues" evidence="1">
    <location>
        <begin position="287"/>
        <end position="297"/>
    </location>
</feature>
<feature type="domain" description="AttH" evidence="2">
    <location>
        <begin position="51"/>
        <end position="235"/>
    </location>
</feature>
<accession>A0ABT9G390</accession>
<dbReference type="PANTHER" id="PTHR38591">
    <property type="entry name" value="HYDROLASE"/>
    <property type="match status" value="1"/>
</dbReference>
<dbReference type="InterPro" id="IPR023374">
    <property type="entry name" value="AttH-like_dom_sf"/>
</dbReference>
<dbReference type="PANTHER" id="PTHR38591:SF1">
    <property type="entry name" value="BLL1000 PROTEIN"/>
    <property type="match status" value="1"/>
</dbReference>
<evidence type="ECO:0000256" key="1">
    <source>
        <dbReference type="SAM" id="MobiDB-lite"/>
    </source>
</evidence>
<sequence length="388" mass="43320">MPHLARRATLARLAALALPGPWPLAGLADERTRPQPLAFPQDFGAHPERRIEWWYLTGWLADPAAPEQPLLGLQITFFRSRTDVRADHPSAFAARQLLMAHAALGDVRDGRLLHDQRIARAGFGIAVATVGDSDARLRDWRLWREPVAGQPAAQASVYRVSLGRSALADRLDLSARSTGPVLLQGRQGWSRKGPGPAQFSHYYSQPQLEVQASLTRDGRTRGLVGRAWLDHEWSDSLLDPEAIGWDWIGFNLFDGRALTAFRLRRHNRQAASGDDDGATLWTGGSSREPDGRSRSFEHAGGEALRWTPLRHWTSPATKARYPVEWQLDSPAGRYRVRALFDAQELDSRASTGTVYWEGLSELLDADGRQRLGLGYLEMTGYAERLQLR</sequence>
<dbReference type="Pfam" id="PF17186">
    <property type="entry name" value="Lipocalin_9"/>
    <property type="match status" value="1"/>
</dbReference>
<evidence type="ECO:0000259" key="2">
    <source>
        <dbReference type="Pfam" id="PF07143"/>
    </source>
</evidence>
<keyword evidence="4" id="KW-1185">Reference proteome</keyword>
<dbReference type="SUPFAM" id="SSF159245">
    <property type="entry name" value="AttH-like"/>
    <property type="match status" value="1"/>
</dbReference>
<dbReference type="Gene3D" id="2.40.370.10">
    <property type="entry name" value="AttH-like domain"/>
    <property type="match status" value="2"/>
</dbReference>
<dbReference type="Pfam" id="PF07143">
    <property type="entry name" value="CrtC"/>
    <property type="match status" value="1"/>
</dbReference>
<dbReference type="RefSeq" id="WP_305749189.1">
    <property type="nucleotide sequence ID" value="NZ_JAUZEE010000003.1"/>
</dbReference>
<reference evidence="3 4" key="1">
    <citation type="submission" date="2023-08" db="EMBL/GenBank/DDBJ databases">
        <authorList>
            <person name="Roldan D.M."/>
            <person name="Menes R.J."/>
        </authorList>
    </citation>
    <scope>NUCLEOTIDE SEQUENCE [LARGE SCALE GENOMIC DNA]</scope>
    <source>
        <strain evidence="3 4">CCM 2812</strain>
    </source>
</reference>
<dbReference type="Proteomes" id="UP001235760">
    <property type="component" value="Unassembled WGS sequence"/>
</dbReference>
<dbReference type="InterPro" id="IPR010791">
    <property type="entry name" value="AttH_dom"/>
</dbReference>
<comment type="caution">
    <text evidence="3">The sequence shown here is derived from an EMBL/GenBank/DDBJ whole genome shotgun (WGS) entry which is preliminary data.</text>
</comment>
<evidence type="ECO:0000313" key="3">
    <source>
        <dbReference type="EMBL" id="MDP4300648.1"/>
    </source>
</evidence>
<evidence type="ECO:0000313" key="4">
    <source>
        <dbReference type="Proteomes" id="UP001235760"/>
    </source>
</evidence>
<protein>
    <submittedName>
        <fullName evidence="3">Carotenoid 1,2-hydratase</fullName>
    </submittedName>
</protein>
<name>A0ABT9G390_LEPDI</name>
<proteinExistence type="predicted"/>
<feature type="region of interest" description="Disordered" evidence="1">
    <location>
        <begin position="270"/>
        <end position="297"/>
    </location>
</feature>
<gene>
    <name evidence="3" type="ORF">Q8X39_08370</name>
</gene>